<dbReference type="KEGG" id="tgb:HG536_0D04060"/>
<protein>
    <submittedName>
        <fullName evidence="1">Uncharacterized protein</fullName>
    </submittedName>
</protein>
<accession>A0A7G3ZH98</accession>
<dbReference type="AlphaFoldDB" id="A0A7G3ZH98"/>
<proteinExistence type="predicted"/>
<gene>
    <name evidence="1" type="ORF">HG536_0D04060</name>
</gene>
<evidence type="ECO:0000313" key="1">
    <source>
        <dbReference type="EMBL" id="QLL32884.1"/>
    </source>
</evidence>
<reference evidence="1 2" key="1">
    <citation type="submission" date="2020-06" db="EMBL/GenBank/DDBJ databases">
        <title>The yeast mating-type switching endonuclease HO is a domesticated member of an unorthodox homing genetic element family.</title>
        <authorList>
            <person name="Coughlan A.Y."/>
            <person name="Lombardi L."/>
            <person name="Braun-Galleani S."/>
            <person name="Martos A.R."/>
            <person name="Galeote V."/>
            <person name="Bigey F."/>
            <person name="Dequin S."/>
            <person name="Byrne K.P."/>
            <person name="Wolfe K.H."/>
        </authorList>
    </citation>
    <scope>NUCLEOTIDE SEQUENCE [LARGE SCALE GENOMIC DNA]</scope>
    <source>
        <strain evidence="1 2">CBS764</strain>
    </source>
</reference>
<dbReference type="GeneID" id="59326051"/>
<name>A0A7G3ZH98_9SACH</name>
<organism evidence="1 2">
    <name type="scientific">Torulaspora globosa</name>
    <dbReference type="NCBI Taxonomy" id="48254"/>
    <lineage>
        <taxon>Eukaryota</taxon>
        <taxon>Fungi</taxon>
        <taxon>Dikarya</taxon>
        <taxon>Ascomycota</taxon>
        <taxon>Saccharomycotina</taxon>
        <taxon>Saccharomycetes</taxon>
        <taxon>Saccharomycetales</taxon>
        <taxon>Saccharomycetaceae</taxon>
        <taxon>Torulaspora</taxon>
    </lineage>
</organism>
<sequence length="88" mass="9532">MPSTLYKQSSNFTHSTGSFLKSAPVELTTVSGYNDFIERLNKKDGGQISTILSEDKSQGYVLQDGETIATIHGEAKDYLLSLGGVTDQ</sequence>
<dbReference type="RefSeq" id="XP_037139558.1">
    <property type="nucleotide sequence ID" value="XM_037283662.1"/>
</dbReference>
<dbReference type="OrthoDB" id="3978317at2759"/>
<evidence type="ECO:0000313" key="2">
    <source>
        <dbReference type="Proteomes" id="UP000515788"/>
    </source>
</evidence>
<keyword evidence="2" id="KW-1185">Reference proteome</keyword>
<dbReference type="Proteomes" id="UP000515788">
    <property type="component" value="Chromosome 4"/>
</dbReference>
<dbReference type="EMBL" id="CP059249">
    <property type="protein sequence ID" value="QLL32884.1"/>
    <property type="molecule type" value="Genomic_DNA"/>
</dbReference>